<sequence length="144" mass="16818">MLKIFRPALYLPLLILSLTTHAEETINPNHFPLYQAPINVQTQPEFDYINHALWTAFRFYHEQQADSYTARLKLSCQQSGMAYTYQDFIMANKKFASADDQDFIVTQNLIKLNANLHHNQCSKYLTPHLELEKDENIEQPKSVN</sequence>
<evidence type="ECO:0000313" key="2">
    <source>
        <dbReference type="EMBL" id="OBX29093.1"/>
    </source>
</evidence>
<dbReference type="EMBL" id="LZDS01000012">
    <property type="protein sequence ID" value="OBX29093.1"/>
    <property type="molecule type" value="Genomic_DNA"/>
</dbReference>
<evidence type="ECO:0000313" key="3">
    <source>
        <dbReference type="Proteomes" id="UP000185753"/>
    </source>
</evidence>
<dbReference type="STRING" id="1443941.A9J31_02020"/>
<dbReference type="OrthoDB" id="6694363at2"/>
<gene>
    <name evidence="2" type="ORF">A9J31_02020</name>
</gene>
<name>A0A1A7RCC0_9GAMM</name>
<accession>A0A1A7RCC0</accession>
<keyword evidence="1" id="KW-0732">Signal</keyword>
<evidence type="ECO:0000256" key="1">
    <source>
        <dbReference type="SAM" id="SignalP"/>
    </source>
</evidence>
<proteinExistence type="predicted"/>
<reference evidence="3" key="1">
    <citation type="submission" date="2016-06" db="EMBL/GenBank/DDBJ databases">
        <authorList>
            <person name="Radolfova-Krizova L."/>
            <person name="Nemec A."/>
        </authorList>
    </citation>
    <scope>NUCLEOTIDE SEQUENCE [LARGE SCALE GENOMIC DNA]</scope>
    <source>
        <strain evidence="3">ANC 4275</strain>
    </source>
</reference>
<organism evidence="2 3">
    <name type="scientific">Acinetobacter gandensis</name>
    <dbReference type="NCBI Taxonomy" id="1443941"/>
    <lineage>
        <taxon>Bacteria</taxon>
        <taxon>Pseudomonadati</taxon>
        <taxon>Pseudomonadota</taxon>
        <taxon>Gammaproteobacteria</taxon>
        <taxon>Moraxellales</taxon>
        <taxon>Moraxellaceae</taxon>
        <taxon>Acinetobacter</taxon>
    </lineage>
</organism>
<protein>
    <submittedName>
        <fullName evidence="2">Uncharacterized protein</fullName>
    </submittedName>
</protein>
<dbReference type="Proteomes" id="UP000185753">
    <property type="component" value="Unassembled WGS sequence"/>
</dbReference>
<feature type="signal peptide" evidence="1">
    <location>
        <begin position="1"/>
        <end position="22"/>
    </location>
</feature>
<keyword evidence="3" id="KW-1185">Reference proteome</keyword>
<comment type="caution">
    <text evidence="2">The sequence shown here is derived from an EMBL/GenBank/DDBJ whole genome shotgun (WGS) entry which is preliminary data.</text>
</comment>
<feature type="chain" id="PRO_5008360754" evidence="1">
    <location>
        <begin position="23"/>
        <end position="144"/>
    </location>
</feature>
<dbReference type="RefSeq" id="WP_067762952.1">
    <property type="nucleotide sequence ID" value="NZ_LZDS01000012.1"/>
</dbReference>
<dbReference type="AlphaFoldDB" id="A0A1A7RCC0"/>